<evidence type="ECO:0000313" key="4">
    <source>
        <dbReference type="EMBL" id="MFC3690479.1"/>
    </source>
</evidence>
<dbReference type="Pfam" id="PF26571">
    <property type="entry name" value="VldE"/>
    <property type="match status" value="1"/>
</dbReference>
<feature type="compositionally biased region" description="Basic and acidic residues" evidence="1">
    <location>
        <begin position="48"/>
        <end position="59"/>
    </location>
</feature>
<feature type="region of interest" description="Disordered" evidence="1">
    <location>
        <begin position="47"/>
        <end position="68"/>
    </location>
</feature>
<sequence length="304" mass="30921">MGIAVAATMLAGPLFLAAVPATTAAPETPAELSLTAETQQFDTSAFAARDEAQASRGQDRAALPPVAPVAPAPVAPPAPVPAPVPAPAPAPPPPPPPVVAQLWVTTAVNVRSGPAAGTERVGYLEALDQVGTSGATADGWTQVVLGETVGWVNGKYLSETEPAPEPVEQPAAAPAEDPSDTPGTSDAPCSKNPEIERSLKGNATAVYRAVCAAFGGSVSAFGGYRPGDGGDHGSGRAVDVMVSGEAGWEISRFLQARAGELGITYLIYEQQIWMAGSPAGAWEYMEDRGGATANHFDHVHVSVG</sequence>
<dbReference type="Proteomes" id="UP001595685">
    <property type="component" value="Unassembled WGS sequence"/>
</dbReference>
<organism evidence="4 5">
    <name type="scientific">Aquipuribacter hungaricus</name>
    <dbReference type="NCBI Taxonomy" id="545624"/>
    <lineage>
        <taxon>Bacteria</taxon>
        <taxon>Bacillati</taxon>
        <taxon>Actinomycetota</taxon>
        <taxon>Actinomycetes</taxon>
        <taxon>Micrococcales</taxon>
        <taxon>Intrasporangiaceae</taxon>
        <taxon>Aquipuribacter</taxon>
    </lineage>
</organism>
<dbReference type="RefSeq" id="WP_376984457.1">
    <property type="nucleotide sequence ID" value="NZ_JBHRWW010000025.1"/>
</dbReference>
<name>A0ABV7WKQ6_9MICO</name>
<reference evidence="5" key="1">
    <citation type="journal article" date="2019" name="Int. J. Syst. Evol. Microbiol.">
        <title>The Global Catalogue of Microorganisms (GCM) 10K type strain sequencing project: providing services to taxonomists for standard genome sequencing and annotation.</title>
        <authorList>
            <consortium name="The Broad Institute Genomics Platform"/>
            <consortium name="The Broad Institute Genome Sequencing Center for Infectious Disease"/>
            <person name="Wu L."/>
            <person name="Ma J."/>
        </authorList>
    </citation>
    <scope>NUCLEOTIDE SEQUENCE [LARGE SCALE GENOMIC DNA]</scope>
    <source>
        <strain evidence="5">NCAIM B.02333</strain>
    </source>
</reference>
<protein>
    <submittedName>
        <fullName evidence="4">SH3 domain-containing protein</fullName>
    </submittedName>
</protein>
<evidence type="ECO:0000313" key="5">
    <source>
        <dbReference type="Proteomes" id="UP001595685"/>
    </source>
</evidence>
<evidence type="ECO:0000259" key="3">
    <source>
        <dbReference type="Pfam" id="PF26571"/>
    </source>
</evidence>
<proteinExistence type="predicted"/>
<feature type="chain" id="PRO_5046791442" evidence="2">
    <location>
        <begin position="18"/>
        <end position="304"/>
    </location>
</feature>
<feature type="signal peptide" evidence="2">
    <location>
        <begin position="1"/>
        <end position="17"/>
    </location>
</feature>
<feature type="region of interest" description="Disordered" evidence="1">
    <location>
        <begin position="158"/>
        <end position="194"/>
    </location>
</feature>
<dbReference type="Gene3D" id="2.30.30.40">
    <property type="entry name" value="SH3 Domains"/>
    <property type="match status" value="1"/>
</dbReference>
<dbReference type="EMBL" id="JBHRWW010000025">
    <property type="protein sequence ID" value="MFC3690479.1"/>
    <property type="molecule type" value="Genomic_DNA"/>
</dbReference>
<evidence type="ECO:0000256" key="2">
    <source>
        <dbReference type="SAM" id="SignalP"/>
    </source>
</evidence>
<feature type="compositionally biased region" description="Low complexity" evidence="1">
    <location>
        <begin position="166"/>
        <end position="176"/>
    </location>
</feature>
<dbReference type="InterPro" id="IPR058593">
    <property type="entry name" value="ARB_07466-like_C"/>
</dbReference>
<keyword evidence="5" id="KW-1185">Reference proteome</keyword>
<evidence type="ECO:0000256" key="1">
    <source>
        <dbReference type="SAM" id="MobiDB-lite"/>
    </source>
</evidence>
<keyword evidence="2" id="KW-0732">Signal</keyword>
<comment type="caution">
    <text evidence="4">The sequence shown here is derived from an EMBL/GenBank/DDBJ whole genome shotgun (WGS) entry which is preliminary data.</text>
</comment>
<accession>A0ABV7WKQ6</accession>
<feature type="domain" description="ARB-07466-like C-terminal" evidence="3">
    <location>
        <begin position="198"/>
        <end position="296"/>
    </location>
</feature>
<gene>
    <name evidence="4" type="ORF">ACFOLH_19185</name>
</gene>